<evidence type="ECO:0000256" key="2">
    <source>
        <dbReference type="SAM" id="SignalP"/>
    </source>
</evidence>
<dbReference type="Proteomes" id="UP000309885">
    <property type="component" value="Unassembled WGS sequence"/>
</dbReference>
<reference evidence="3 4" key="1">
    <citation type="submission" date="2019-05" db="EMBL/GenBank/DDBJ databases">
        <title>Genome-based reclassification of Lactobacillus casei as Lactobacillus casei subsp. casei. subsp.nov., description of Lactobacillus casei subsp. zeae subsp. nov., and emended description of Lactobacillus casei.</title>
        <authorList>
            <person name="Huang C.-H."/>
        </authorList>
    </citation>
    <scope>NUCLEOTIDE SEQUENCE [LARGE SCALE GENOMIC DNA]</scope>
    <source>
        <strain evidence="3 4">CRBIP24.44</strain>
    </source>
</reference>
<organism evidence="3 4">
    <name type="scientific">Lacticaseibacillus zeae</name>
    <name type="common">Lactobacillus zeae</name>
    <dbReference type="NCBI Taxonomy" id="57037"/>
    <lineage>
        <taxon>Bacteria</taxon>
        <taxon>Bacillati</taxon>
        <taxon>Bacillota</taxon>
        <taxon>Bacilli</taxon>
        <taxon>Lactobacillales</taxon>
        <taxon>Lactobacillaceae</taxon>
        <taxon>Lacticaseibacillus</taxon>
    </lineage>
</organism>
<feature type="compositionally biased region" description="Low complexity" evidence="1">
    <location>
        <begin position="22"/>
        <end position="34"/>
    </location>
</feature>
<gene>
    <name evidence="3" type="ORF">FEI15_11485</name>
</gene>
<evidence type="ECO:0000256" key="1">
    <source>
        <dbReference type="SAM" id="MobiDB-lite"/>
    </source>
</evidence>
<evidence type="ECO:0000313" key="4">
    <source>
        <dbReference type="Proteomes" id="UP000309885"/>
    </source>
</evidence>
<protein>
    <recommendedName>
        <fullName evidence="5">Lipoprotein</fullName>
    </recommendedName>
</protein>
<name>A0A5R8LM62_LACZE</name>
<accession>A0A5R8LM62</accession>
<feature type="compositionally biased region" description="Basic residues" evidence="1">
    <location>
        <begin position="38"/>
        <end position="49"/>
    </location>
</feature>
<keyword evidence="2" id="KW-0732">Signal</keyword>
<dbReference type="PROSITE" id="PS51257">
    <property type="entry name" value="PROKAR_LIPOPROTEIN"/>
    <property type="match status" value="1"/>
</dbReference>
<feature type="signal peptide" evidence="2">
    <location>
        <begin position="1"/>
        <end position="19"/>
    </location>
</feature>
<dbReference type="AlphaFoldDB" id="A0A5R8LM62"/>
<feature type="region of interest" description="Disordered" evidence="1">
    <location>
        <begin position="18"/>
        <end position="49"/>
    </location>
</feature>
<feature type="chain" id="PRO_5039258303" description="Lipoprotein" evidence="2">
    <location>
        <begin position="20"/>
        <end position="161"/>
    </location>
</feature>
<evidence type="ECO:0008006" key="5">
    <source>
        <dbReference type="Google" id="ProtNLM"/>
    </source>
</evidence>
<evidence type="ECO:0000313" key="3">
    <source>
        <dbReference type="EMBL" id="TLF38300.1"/>
    </source>
</evidence>
<dbReference type="EMBL" id="VBWO01000011">
    <property type="protein sequence ID" value="TLF38300.1"/>
    <property type="molecule type" value="Genomic_DNA"/>
</dbReference>
<comment type="caution">
    <text evidence="3">The sequence shown here is derived from an EMBL/GenBank/DDBJ whole genome shotgun (WGS) entry which is preliminary data.</text>
</comment>
<proteinExistence type="predicted"/>
<sequence>MKKLVWLMLLLILSGCSQGTPTAKSSSTRSATSERASKPAKARKKAKKAVPKATLSTLVGHEFVQQDDQKKAIRVLSSTSGYYLETLSNQDGDFESTDQGIFAAQLTLKGRIFTFTGKAQPQAASNTVQFQLTKKGLLKQLPDGPFYKKVPKDDLDQLNRP</sequence>